<dbReference type="AlphaFoldDB" id="A0A412X3C3"/>
<comment type="caution">
    <text evidence="7">The sequence shown here is derived from an EMBL/GenBank/DDBJ whole genome shotgun (WGS) entry which is preliminary data.</text>
</comment>
<dbReference type="GO" id="GO:0003677">
    <property type="term" value="F:DNA binding"/>
    <property type="evidence" value="ECO:0007669"/>
    <property type="project" value="InterPro"/>
</dbReference>
<dbReference type="NCBIfam" id="TIGR02937">
    <property type="entry name" value="sigma70-ECF"/>
    <property type="match status" value="1"/>
</dbReference>
<keyword evidence="3" id="KW-0731">Sigma factor</keyword>
<dbReference type="Pfam" id="PF04542">
    <property type="entry name" value="Sigma70_r2"/>
    <property type="match status" value="1"/>
</dbReference>
<organism evidence="7 8">
    <name type="scientific">Butyricimonas virosa</name>
    <dbReference type="NCBI Taxonomy" id="544645"/>
    <lineage>
        <taxon>Bacteria</taxon>
        <taxon>Pseudomonadati</taxon>
        <taxon>Bacteroidota</taxon>
        <taxon>Bacteroidia</taxon>
        <taxon>Bacteroidales</taxon>
        <taxon>Odoribacteraceae</taxon>
        <taxon>Butyricimonas</taxon>
    </lineage>
</organism>
<name>A0A412X3C3_9BACT</name>
<evidence type="ECO:0000259" key="6">
    <source>
        <dbReference type="Pfam" id="PF08281"/>
    </source>
</evidence>
<evidence type="ECO:0000256" key="2">
    <source>
        <dbReference type="ARBA" id="ARBA00023015"/>
    </source>
</evidence>
<dbReference type="Gene3D" id="1.10.1740.10">
    <property type="match status" value="1"/>
</dbReference>
<dbReference type="InterPro" id="IPR013249">
    <property type="entry name" value="RNA_pol_sigma70_r4_t2"/>
</dbReference>
<dbReference type="InterPro" id="IPR013324">
    <property type="entry name" value="RNA_pol_sigma_r3/r4-like"/>
</dbReference>
<feature type="domain" description="RNA polymerase sigma factor 70 region 4 type 2" evidence="6">
    <location>
        <begin position="123"/>
        <end position="171"/>
    </location>
</feature>
<dbReference type="Proteomes" id="UP000283589">
    <property type="component" value="Unassembled WGS sequence"/>
</dbReference>
<dbReference type="GO" id="GO:0006352">
    <property type="term" value="P:DNA-templated transcription initiation"/>
    <property type="evidence" value="ECO:0007669"/>
    <property type="project" value="InterPro"/>
</dbReference>
<dbReference type="PANTHER" id="PTHR43133:SF46">
    <property type="entry name" value="RNA POLYMERASE SIGMA-70 FACTOR ECF SUBFAMILY"/>
    <property type="match status" value="1"/>
</dbReference>
<dbReference type="EMBL" id="QRZA01000005">
    <property type="protein sequence ID" value="RGV35146.1"/>
    <property type="molecule type" value="Genomic_DNA"/>
</dbReference>
<evidence type="ECO:0000313" key="8">
    <source>
        <dbReference type="Proteomes" id="UP000283589"/>
    </source>
</evidence>
<accession>A0A412X3C3</accession>
<dbReference type="InterPro" id="IPR007627">
    <property type="entry name" value="RNA_pol_sigma70_r2"/>
</dbReference>
<reference evidence="7 8" key="1">
    <citation type="submission" date="2018-08" db="EMBL/GenBank/DDBJ databases">
        <title>A genome reference for cultivated species of the human gut microbiota.</title>
        <authorList>
            <person name="Zou Y."/>
            <person name="Xue W."/>
            <person name="Luo G."/>
        </authorList>
    </citation>
    <scope>NUCLEOTIDE SEQUENCE [LARGE SCALE GENOMIC DNA]</scope>
    <source>
        <strain evidence="7 8">AF14-49</strain>
    </source>
</reference>
<dbReference type="Gene3D" id="1.10.10.10">
    <property type="entry name" value="Winged helix-like DNA-binding domain superfamily/Winged helix DNA-binding domain"/>
    <property type="match status" value="1"/>
</dbReference>
<evidence type="ECO:0000256" key="4">
    <source>
        <dbReference type="ARBA" id="ARBA00023163"/>
    </source>
</evidence>
<dbReference type="InterPro" id="IPR036388">
    <property type="entry name" value="WH-like_DNA-bd_sf"/>
</dbReference>
<evidence type="ECO:0000259" key="5">
    <source>
        <dbReference type="Pfam" id="PF04542"/>
    </source>
</evidence>
<sequence length="189" mass="22313">MAVDYDMNSSVLIDDFNRRDNHAFEYIFLHLYDALYRFSSKLYVGTEVVPDDVVQDVFMNVLKSRISFESLEHLKAYLYLSVKNSYRRYWSHQRHVENYVQHIRYLSEEEMESEVVTSEVIAYLSQAVEVLPEEYAAVLRMYIEGYSPAEISERLGIALSTVYKRKDKAVEDLKKRLSSNMLDLFLSFL</sequence>
<dbReference type="PANTHER" id="PTHR43133">
    <property type="entry name" value="RNA POLYMERASE ECF-TYPE SIGMA FACTO"/>
    <property type="match status" value="1"/>
</dbReference>
<feature type="domain" description="RNA polymerase sigma-70 region 2" evidence="5">
    <location>
        <begin position="29"/>
        <end position="94"/>
    </location>
</feature>
<dbReference type="SUPFAM" id="SSF88659">
    <property type="entry name" value="Sigma3 and sigma4 domains of RNA polymerase sigma factors"/>
    <property type="match status" value="1"/>
</dbReference>
<dbReference type="InterPro" id="IPR014284">
    <property type="entry name" value="RNA_pol_sigma-70_dom"/>
</dbReference>
<evidence type="ECO:0008006" key="9">
    <source>
        <dbReference type="Google" id="ProtNLM"/>
    </source>
</evidence>
<dbReference type="SUPFAM" id="SSF88946">
    <property type="entry name" value="Sigma2 domain of RNA polymerase sigma factors"/>
    <property type="match status" value="1"/>
</dbReference>
<evidence type="ECO:0000256" key="3">
    <source>
        <dbReference type="ARBA" id="ARBA00023082"/>
    </source>
</evidence>
<protein>
    <recommendedName>
        <fullName evidence="9">RNA polymerase sigma-70 factor</fullName>
    </recommendedName>
</protein>
<evidence type="ECO:0000313" key="7">
    <source>
        <dbReference type="EMBL" id="RGV35146.1"/>
    </source>
</evidence>
<dbReference type="GO" id="GO:0016987">
    <property type="term" value="F:sigma factor activity"/>
    <property type="evidence" value="ECO:0007669"/>
    <property type="project" value="UniProtKB-KW"/>
</dbReference>
<gene>
    <name evidence="7" type="ORF">DWW18_06120</name>
</gene>
<dbReference type="Pfam" id="PF08281">
    <property type="entry name" value="Sigma70_r4_2"/>
    <property type="match status" value="1"/>
</dbReference>
<dbReference type="InterPro" id="IPR013325">
    <property type="entry name" value="RNA_pol_sigma_r2"/>
</dbReference>
<evidence type="ECO:0000256" key="1">
    <source>
        <dbReference type="ARBA" id="ARBA00010641"/>
    </source>
</evidence>
<comment type="similarity">
    <text evidence="1">Belongs to the sigma-70 factor family. ECF subfamily.</text>
</comment>
<proteinExistence type="inferred from homology"/>
<dbReference type="InterPro" id="IPR039425">
    <property type="entry name" value="RNA_pol_sigma-70-like"/>
</dbReference>
<dbReference type="RefSeq" id="WP_118259376.1">
    <property type="nucleotide sequence ID" value="NZ_CALBWO010000034.1"/>
</dbReference>
<keyword evidence="4" id="KW-0804">Transcription</keyword>
<keyword evidence="2" id="KW-0805">Transcription regulation</keyword>